<keyword evidence="3" id="KW-1185">Reference proteome</keyword>
<comment type="caution">
    <text evidence="2">The sequence shown here is derived from an EMBL/GenBank/DDBJ whole genome shotgun (WGS) entry which is preliminary data.</text>
</comment>
<evidence type="ECO:0000256" key="1">
    <source>
        <dbReference type="SAM" id="MobiDB-lite"/>
    </source>
</evidence>
<protein>
    <submittedName>
        <fullName evidence="2">Uncharacterized protein</fullName>
    </submittedName>
</protein>
<organism evidence="2 3">
    <name type="scientific">Prorocentrum cordatum</name>
    <dbReference type="NCBI Taxonomy" id="2364126"/>
    <lineage>
        <taxon>Eukaryota</taxon>
        <taxon>Sar</taxon>
        <taxon>Alveolata</taxon>
        <taxon>Dinophyceae</taxon>
        <taxon>Prorocentrales</taxon>
        <taxon>Prorocentraceae</taxon>
        <taxon>Prorocentrum</taxon>
    </lineage>
</organism>
<name>A0ABN9T085_9DINO</name>
<reference evidence="2" key="1">
    <citation type="submission" date="2023-10" db="EMBL/GenBank/DDBJ databases">
        <authorList>
            <person name="Chen Y."/>
            <person name="Shah S."/>
            <person name="Dougan E. K."/>
            <person name="Thang M."/>
            <person name="Chan C."/>
        </authorList>
    </citation>
    <scope>NUCLEOTIDE SEQUENCE [LARGE SCALE GENOMIC DNA]</scope>
</reference>
<feature type="compositionally biased region" description="Acidic residues" evidence="1">
    <location>
        <begin position="14"/>
        <end position="32"/>
    </location>
</feature>
<evidence type="ECO:0000313" key="3">
    <source>
        <dbReference type="Proteomes" id="UP001189429"/>
    </source>
</evidence>
<feature type="region of interest" description="Disordered" evidence="1">
    <location>
        <begin position="1"/>
        <end position="81"/>
    </location>
</feature>
<feature type="compositionally biased region" description="Acidic residues" evidence="1">
    <location>
        <begin position="42"/>
        <end position="68"/>
    </location>
</feature>
<sequence length="114" mass="12671">REVSLGPLTTVKEGEEESTTTESPKEEEEVQDDVAATPLLEQTEDPELEQGGDQEWQDEPEAEEEEEDRGPVDEKASPRRLCGCAAWKRPGVRGRCRRGTKALRPLAQGEHGET</sequence>
<proteinExistence type="predicted"/>
<dbReference type="Proteomes" id="UP001189429">
    <property type="component" value="Unassembled WGS sequence"/>
</dbReference>
<dbReference type="EMBL" id="CAUYUJ010014214">
    <property type="protein sequence ID" value="CAK0838312.1"/>
    <property type="molecule type" value="Genomic_DNA"/>
</dbReference>
<feature type="region of interest" description="Disordered" evidence="1">
    <location>
        <begin position="95"/>
        <end position="114"/>
    </location>
</feature>
<gene>
    <name evidence="2" type="ORF">PCOR1329_LOCUS34288</name>
</gene>
<feature type="non-terminal residue" evidence="2">
    <location>
        <position position="1"/>
    </location>
</feature>
<accession>A0ABN9T085</accession>
<evidence type="ECO:0000313" key="2">
    <source>
        <dbReference type="EMBL" id="CAK0838312.1"/>
    </source>
</evidence>